<feature type="compositionally biased region" description="Basic and acidic residues" evidence="1">
    <location>
        <begin position="62"/>
        <end position="73"/>
    </location>
</feature>
<dbReference type="EMBL" id="QEAS01000017">
    <property type="protein sequence ID" value="PWG79160.1"/>
    <property type="molecule type" value="Genomic_DNA"/>
</dbReference>
<evidence type="ECO:0000313" key="2">
    <source>
        <dbReference type="EMBL" id="PWG79160.1"/>
    </source>
</evidence>
<proteinExistence type="predicted"/>
<evidence type="ECO:0000313" key="3">
    <source>
        <dbReference type="Proteomes" id="UP000245647"/>
    </source>
</evidence>
<feature type="region of interest" description="Disordered" evidence="1">
    <location>
        <begin position="1"/>
        <end position="73"/>
    </location>
</feature>
<accession>A0A2U2PCS8</accession>
<feature type="compositionally biased region" description="Polar residues" evidence="1">
    <location>
        <begin position="51"/>
        <end position="61"/>
    </location>
</feature>
<feature type="compositionally biased region" description="Low complexity" evidence="1">
    <location>
        <begin position="32"/>
        <end position="50"/>
    </location>
</feature>
<feature type="compositionally biased region" description="Basic and acidic residues" evidence="1">
    <location>
        <begin position="1"/>
        <end position="26"/>
    </location>
</feature>
<protein>
    <submittedName>
        <fullName evidence="2">Uncharacterized protein</fullName>
    </submittedName>
</protein>
<keyword evidence="3" id="KW-1185">Reference proteome</keyword>
<gene>
    <name evidence="2" type="ORF">DDR33_19135</name>
</gene>
<dbReference type="Proteomes" id="UP000245647">
    <property type="component" value="Unassembled WGS sequence"/>
</dbReference>
<reference evidence="2 3" key="1">
    <citation type="submission" date="2018-04" db="EMBL/GenBank/DDBJ databases">
        <title>Pedobacter chongqingensis sp. nov., isolated from a rottenly hemp rope.</title>
        <authorList>
            <person name="Cai Y."/>
        </authorList>
    </citation>
    <scope>NUCLEOTIDE SEQUENCE [LARGE SCALE GENOMIC DNA]</scope>
    <source>
        <strain evidence="2 3">FJ4-8</strain>
    </source>
</reference>
<organism evidence="2 3">
    <name type="scientific">Pararcticibacter amylolyticus</name>
    <dbReference type="NCBI Taxonomy" id="2173175"/>
    <lineage>
        <taxon>Bacteria</taxon>
        <taxon>Pseudomonadati</taxon>
        <taxon>Bacteroidota</taxon>
        <taxon>Sphingobacteriia</taxon>
        <taxon>Sphingobacteriales</taxon>
        <taxon>Sphingobacteriaceae</taxon>
        <taxon>Pararcticibacter</taxon>
    </lineage>
</organism>
<comment type="caution">
    <text evidence="2">The sequence shown here is derived from an EMBL/GenBank/DDBJ whole genome shotgun (WGS) entry which is preliminary data.</text>
</comment>
<name>A0A2U2PCS8_9SPHI</name>
<sequence>MNPFEKDKEENKKSTEDLSQAEKDTLAAEEFIISNSNGNGINPNPIESGNASDWETGTMQNEHYKEDASSPEE</sequence>
<evidence type="ECO:0000256" key="1">
    <source>
        <dbReference type="SAM" id="MobiDB-lite"/>
    </source>
</evidence>
<dbReference type="RefSeq" id="WP_109417407.1">
    <property type="nucleotide sequence ID" value="NZ_QEAS01000017.1"/>
</dbReference>
<dbReference type="AlphaFoldDB" id="A0A2U2PCS8"/>